<name>A0A5E6UQZ3_PSEFL</name>
<dbReference type="SUPFAM" id="SSF69572">
    <property type="entry name" value="Activating enzymes of the ubiquitin-like proteins"/>
    <property type="match status" value="1"/>
</dbReference>
<dbReference type="EMBL" id="CABVHF010000013">
    <property type="protein sequence ID" value="VVN05454.1"/>
    <property type="molecule type" value="Genomic_DNA"/>
</dbReference>
<reference evidence="2 3" key="1">
    <citation type="submission" date="2019-09" db="EMBL/GenBank/DDBJ databases">
        <authorList>
            <person name="Chandra G."/>
            <person name="Truman W A."/>
        </authorList>
    </citation>
    <scope>NUCLEOTIDE SEQUENCE [LARGE SCALE GENOMIC DNA]</scope>
    <source>
        <strain evidence="2">PS631</strain>
    </source>
</reference>
<evidence type="ECO:0000259" key="1">
    <source>
        <dbReference type="Pfam" id="PF00899"/>
    </source>
</evidence>
<proteinExistence type="predicted"/>
<dbReference type="InterPro" id="IPR045886">
    <property type="entry name" value="ThiF/MoeB/HesA"/>
</dbReference>
<dbReference type="Proteomes" id="UP000399692">
    <property type="component" value="Unassembled WGS sequence"/>
</dbReference>
<dbReference type="InterPro" id="IPR000594">
    <property type="entry name" value="ThiF_NAD_FAD-bd"/>
</dbReference>
<evidence type="ECO:0000313" key="3">
    <source>
        <dbReference type="Proteomes" id="UP000399692"/>
    </source>
</evidence>
<accession>A0A5E6UQZ3</accession>
<dbReference type="InterPro" id="IPR035985">
    <property type="entry name" value="Ubiquitin-activating_enz"/>
</dbReference>
<dbReference type="AlphaFoldDB" id="A0A5E6UQZ3"/>
<dbReference type="GO" id="GO:0008641">
    <property type="term" value="F:ubiquitin-like modifier activating enzyme activity"/>
    <property type="evidence" value="ECO:0007669"/>
    <property type="project" value="InterPro"/>
</dbReference>
<feature type="domain" description="THIF-type NAD/FAD binding fold" evidence="1">
    <location>
        <begin position="98"/>
        <end position="292"/>
    </location>
</feature>
<dbReference type="CDD" id="cd01483">
    <property type="entry name" value="E1_enzyme_family"/>
    <property type="match status" value="1"/>
</dbReference>
<dbReference type="PANTHER" id="PTHR43267">
    <property type="entry name" value="TRNA THREONYLCARBAMOYLADENOSINE DEHYDRATASE"/>
    <property type="match status" value="1"/>
</dbReference>
<dbReference type="Pfam" id="PF00899">
    <property type="entry name" value="ThiF"/>
    <property type="match status" value="1"/>
</dbReference>
<dbReference type="PANTHER" id="PTHR43267:SF3">
    <property type="entry name" value="THIF PROTEIN"/>
    <property type="match status" value="1"/>
</dbReference>
<protein>
    <recommendedName>
        <fullName evidence="1">THIF-type NAD/FAD binding fold domain-containing protein</fullName>
    </recommendedName>
</protein>
<dbReference type="OrthoDB" id="9804286at2"/>
<organism evidence="2 3">
    <name type="scientific">Pseudomonas fluorescens</name>
    <dbReference type="NCBI Taxonomy" id="294"/>
    <lineage>
        <taxon>Bacteria</taxon>
        <taxon>Pseudomonadati</taxon>
        <taxon>Pseudomonadota</taxon>
        <taxon>Gammaproteobacteria</taxon>
        <taxon>Pseudomonadales</taxon>
        <taxon>Pseudomonadaceae</taxon>
        <taxon>Pseudomonas</taxon>
    </lineage>
</organism>
<gene>
    <name evidence="2" type="ORF">PS631_03579</name>
</gene>
<dbReference type="Gene3D" id="3.40.50.720">
    <property type="entry name" value="NAD(P)-binding Rossmann-like Domain"/>
    <property type="match status" value="1"/>
</dbReference>
<dbReference type="RefSeq" id="WP_150570884.1">
    <property type="nucleotide sequence ID" value="NZ_CABVHF010000013.1"/>
</dbReference>
<sequence>MEDLVFYSKGKATGVVAPSTLFSSKPGLLAVNGPEAIVEIPENSESALHKALQAAGSLVEGTPTEVDAVLGLLADPQTSRTASYLLCYAKNCTSLISDLKALRESRILIVGCGGIGSSLAMLLAGAGIRKFCLVDTDVVEKSNLNRQLFWVLSDVNHKKVDVLKRALEARFEGIEVDCLHSSPGTNRIRELAMVNTHGVAITADNPPTLAREGWMITKELGVPVVSGGYLHQICTSFHFVPDDCEAIEEAYNKLEEEQWAALPSAIMPSYGPMNFSLASALSSNLIASLAENTFGRQKTSVTRWNSRETFQ</sequence>
<dbReference type="GO" id="GO:0061503">
    <property type="term" value="F:tRNA threonylcarbamoyladenosine dehydratase"/>
    <property type="evidence" value="ECO:0007669"/>
    <property type="project" value="TreeGrafter"/>
</dbReference>
<evidence type="ECO:0000313" key="2">
    <source>
        <dbReference type="EMBL" id="VVN05454.1"/>
    </source>
</evidence>
<dbReference type="GO" id="GO:0061504">
    <property type="term" value="P:cyclic threonylcarbamoyladenosine biosynthetic process"/>
    <property type="evidence" value="ECO:0007669"/>
    <property type="project" value="TreeGrafter"/>
</dbReference>